<sequence>MEIAIVNHPDARPLGHPVTAIIAGAAPTAHLIFELEKKGIKLVHVYGLTEVLHTQK</sequence>
<dbReference type="Proteomes" id="UP000298061">
    <property type="component" value="Unassembled WGS sequence"/>
</dbReference>
<dbReference type="OrthoDB" id="10253115at2759"/>
<evidence type="ECO:0008006" key="3">
    <source>
        <dbReference type="Google" id="ProtNLM"/>
    </source>
</evidence>
<organism evidence="1 2">
    <name type="scientific">Hericium alpestre</name>
    <dbReference type="NCBI Taxonomy" id="135208"/>
    <lineage>
        <taxon>Eukaryota</taxon>
        <taxon>Fungi</taxon>
        <taxon>Dikarya</taxon>
        <taxon>Basidiomycota</taxon>
        <taxon>Agaricomycotina</taxon>
        <taxon>Agaricomycetes</taxon>
        <taxon>Russulales</taxon>
        <taxon>Hericiaceae</taxon>
        <taxon>Hericium</taxon>
    </lineage>
</organism>
<name>A0A4Y9ZPC4_9AGAM</name>
<gene>
    <name evidence="1" type="ORF">EWM64_g7899</name>
</gene>
<accession>A0A4Y9ZPC4</accession>
<dbReference type="AlphaFoldDB" id="A0A4Y9ZPC4"/>
<dbReference type="EMBL" id="SFCI01001317">
    <property type="protein sequence ID" value="TFY76114.1"/>
    <property type="molecule type" value="Genomic_DNA"/>
</dbReference>
<proteinExistence type="predicted"/>
<reference evidence="1 2" key="1">
    <citation type="submission" date="2019-02" db="EMBL/GenBank/DDBJ databases">
        <title>Genome sequencing of the rare red list fungi Hericium alpestre (H. flagellum).</title>
        <authorList>
            <person name="Buettner E."/>
            <person name="Kellner H."/>
        </authorList>
    </citation>
    <scope>NUCLEOTIDE SEQUENCE [LARGE SCALE GENOMIC DNA]</scope>
    <source>
        <strain evidence="1 2">DSM 108284</strain>
    </source>
</reference>
<dbReference type="STRING" id="135208.A0A4Y9ZPC4"/>
<protein>
    <recommendedName>
        <fullName evidence="3">AMP-dependent synthetase/ligase domain-containing protein</fullName>
    </recommendedName>
</protein>
<evidence type="ECO:0000313" key="1">
    <source>
        <dbReference type="EMBL" id="TFY76114.1"/>
    </source>
</evidence>
<keyword evidence="2" id="KW-1185">Reference proteome</keyword>
<evidence type="ECO:0000313" key="2">
    <source>
        <dbReference type="Proteomes" id="UP000298061"/>
    </source>
</evidence>
<comment type="caution">
    <text evidence="1">The sequence shown here is derived from an EMBL/GenBank/DDBJ whole genome shotgun (WGS) entry which is preliminary data.</text>
</comment>
<dbReference type="SUPFAM" id="SSF56801">
    <property type="entry name" value="Acetyl-CoA synthetase-like"/>
    <property type="match status" value="1"/>
</dbReference>